<keyword evidence="3 5" id="KW-1133">Transmembrane helix</keyword>
<evidence type="ECO:0000256" key="2">
    <source>
        <dbReference type="ARBA" id="ARBA00022692"/>
    </source>
</evidence>
<comment type="subcellular location">
    <subcellularLocation>
        <location evidence="1">Membrane</location>
        <topology evidence="1">Multi-pass membrane protein</topology>
    </subcellularLocation>
</comment>
<keyword evidence="2 5" id="KW-0812">Transmembrane</keyword>
<reference evidence="6" key="1">
    <citation type="submission" date="2014-07" db="EMBL/GenBank/DDBJ databases">
        <authorList>
            <person name="Urmite Genomes Urmite Genomes"/>
        </authorList>
    </citation>
    <scope>NUCLEOTIDE SEQUENCE</scope>
    <source>
        <strain evidence="6">11W110_air</strain>
    </source>
</reference>
<evidence type="ECO:0000256" key="1">
    <source>
        <dbReference type="ARBA" id="ARBA00004141"/>
    </source>
</evidence>
<accession>A0A078MLA2</accession>
<dbReference type="AlphaFoldDB" id="A0A078MLA2"/>
<gene>
    <name evidence="6" type="primary">bioN</name>
    <name evidence="6" type="ORF">BN1051_01415</name>
</gene>
<evidence type="ECO:0000313" key="6">
    <source>
        <dbReference type="EMBL" id="CEA08078.1"/>
    </source>
</evidence>
<organism evidence="6">
    <name type="scientific">Arthrobacter saudimassiliensis</name>
    <dbReference type="NCBI Taxonomy" id="1461584"/>
    <lineage>
        <taxon>Bacteria</taxon>
        <taxon>Bacillati</taxon>
        <taxon>Actinomycetota</taxon>
        <taxon>Actinomycetes</taxon>
        <taxon>Micrococcales</taxon>
        <taxon>Micrococcaceae</taxon>
        <taxon>Arthrobacter</taxon>
    </lineage>
</organism>
<name>A0A078MLA2_9MICC</name>
<feature type="transmembrane region" description="Helical" evidence="5">
    <location>
        <begin position="69"/>
        <end position="88"/>
    </location>
</feature>
<proteinExistence type="predicted"/>
<sequence>MRTLPSRMSSVPVAVPLAVPLPVKALAVVAVTAWVLAVRTPLAAALALLLVAVGFAVSGQLRELLRTSLQALPVLVLLGGFQFFAAGWEAAAAVPVGILACVGAAQLLVATTPVPVLLDGLSALVRPLRRFGADPERFALAVGLMLRSLPWLSAALRDARQAAAARGLGRSPRALLVPAVVGTVAYARRTGDALAARGLGDRQD</sequence>
<evidence type="ECO:0000256" key="3">
    <source>
        <dbReference type="ARBA" id="ARBA00022989"/>
    </source>
</evidence>
<feature type="transmembrane region" description="Helical" evidence="5">
    <location>
        <begin position="37"/>
        <end position="57"/>
    </location>
</feature>
<dbReference type="GO" id="GO:0005886">
    <property type="term" value="C:plasma membrane"/>
    <property type="evidence" value="ECO:0007669"/>
    <property type="project" value="UniProtKB-ARBA"/>
</dbReference>
<protein>
    <submittedName>
        <fullName evidence="6">Energy-coupling factor transporter transmembrane protein BioN</fullName>
    </submittedName>
</protein>
<keyword evidence="4 5" id="KW-0472">Membrane</keyword>
<dbReference type="Pfam" id="PF02361">
    <property type="entry name" value="CbiQ"/>
    <property type="match status" value="1"/>
</dbReference>
<dbReference type="EMBL" id="LN483070">
    <property type="protein sequence ID" value="CEA08078.1"/>
    <property type="molecule type" value="Genomic_DNA"/>
</dbReference>
<dbReference type="InterPro" id="IPR003339">
    <property type="entry name" value="ABC/ECF_trnsptr_transmembrane"/>
</dbReference>
<dbReference type="PATRIC" id="fig|1461584.3.peg.1404"/>
<feature type="transmembrane region" description="Helical" evidence="5">
    <location>
        <begin position="94"/>
        <end position="118"/>
    </location>
</feature>
<evidence type="ECO:0000256" key="5">
    <source>
        <dbReference type="SAM" id="Phobius"/>
    </source>
</evidence>
<evidence type="ECO:0000256" key="4">
    <source>
        <dbReference type="ARBA" id="ARBA00023136"/>
    </source>
</evidence>